<comment type="caution">
    <text evidence="1">The sequence shown here is derived from an EMBL/GenBank/DDBJ whole genome shotgun (WGS) entry which is preliminary data.</text>
</comment>
<protein>
    <submittedName>
        <fullName evidence="1">Uncharacterized protein</fullName>
    </submittedName>
</protein>
<name>A0ABQ8TR66_PERAM</name>
<accession>A0ABQ8TR66</accession>
<reference evidence="1 2" key="1">
    <citation type="journal article" date="2022" name="Allergy">
        <title>Genome assembly and annotation of Periplaneta americana reveal a comprehensive cockroach allergen profile.</title>
        <authorList>
            <person name="Wang L."/>
            <person name="Xiong Q."/>
            <person name="Saelim N."/>
            <person name="Wang L."/>
            <person name="Nong W."/>
            <person name="Wan A.T."/>
            <person name="Shi M."/>
            <person name="Liu X."/>
            <person name="Cao Q."/>
            <person name="Hui J.H.L."/>
            <person name="Sookrung N."/>
            <person name="Leung T.F."/>
            <person name="Tungtrongchitr A."/>
            <person name="Tsui S.K.W."/>
        </authorList>
    </citation>
    <scope>NUCLEOTIDE SEQUENCE [LARGE SCALE GENOMIC DNA]</scope>
    <source>
        <strain evidence="1">PWHHKU_190912</strain>
    </source>
</reference>
<evidence type="ECO:0000313" key="2">
    <source>
        <dbReference type="Proteomes" id="UP001148838"/>
    </source>
</evidence>
<sequence>MHYLMDGVLLGVIHRVWYLHDDASAQFSLRKCCADSPVMPQSYNKFVKQCNLNFTQDEEEKIGHESLKQDVNDQGYIKDDDAFLDYVQDQYVHDSVKDQARYSAYDCMLWANKAAK</sequence>
<gene>
    <name evidence="1" type="ORF">ANN_00585</name>
</gene>
<evidence type="ECO:0000313" key="1">
    <source>
        <dbReference type="EMBL" id="KAJ4449188.1"/>
    </source>
</evidence>
<proteinExistence type="predicted"/>
<keyword evidence="2" id="KW-1185">Reference proteome</keyword>
<dbReference type="EMBL" id="JAJSOF020000003">
    <property type="protein sequence ID" value="KAJ4449188.1"/>
    <property type="molecule type" value="Genomic_DNA"/>
</dbReference>
<organism evidence="1 2">
    <name type="scientific">Periplaneta americana</name>
    <name type="common">American cockroach</name>
    <name type="synonym">Blatta americana</name>
    <dbReference type="NCBI Taxonomy" id="6978"/>
    <lineage>
        <taxon>Eukaryota</taxon>
        <taxon>Metazoa</taxon>
        <taxon>Ecdysozoa</taxon>
        <taxon>Arthropoda</taxon>
        <taxon>Hexapoda</taxon>
        <taxon>Insecta</taxon>
        <taxon>Pterygota</taxon>
        <taxon>Neoptera</taxon>
        <taxon>Polyneoptera</taxon>
        <taxon>Dictyoptera</taxon>
        <taxon>Blattodea</taxon>
        <taxon>Blattoidea</taxon>
        <taxon>Blattidae</taxon>
        <taxon>Blattinae</taxon>
        <taxon>Periplaneta</taxon>
    </lineage>
</organism>
<dbReference type="Proteomes" id="UP001148838">
    <property type="component" value="Unassembled WGS sequence"/>
</dbReference>